<dbReference type="EMBL" id="HBUE01059795">
    <property type="protein sequence ID" value="CAG6468100.1"/>
    <property type="molecule type" value="Transcribed_RNA"/>
</dbReference>
<sequence>MSTSLGPTTLLFRRTFRKTTFGDTLLLAEFPPKCPLNSCNSFSFACECPLGQVKLHPILVSTIEIRELKWTPFPGVVVKSGPGFCQVSFATWQTYSSPSLVNVANWSCVKYVERR</sequence>
<organism evidence="1">
    <name type="scientific">Culex pipiens</name>
    <name type="common">House mosquito</name>
    <dbReference type="NCBI Taxonomy" id="7175"/>
    <lineage>
        <taxon>Eukaryota</taxon>
        <taxon>Metazoa</taxon>
        <taxon>Ecdysozoa</taxon>
        <taxon>Arthropoda</taxon>
        <taxon>Hexapoda</taxon>
        <taxon>Insecta</taxon>
        <taxon>Pterygota</taxon>
        <taxon>Neoptera</taxon>
        <taxon>Endopterygota</taxon>
        <taxon>Diptera</taxon>
        <taxon>Nematocera</taxon>
        <taxon>Culicoidea</taxon>
        <taxon>Culicidae</taxon>
        <taxon>Culicinae</taxon>
        <taxon>Culicini</taxon>
        <taxon>Culex</taxon>
        <taxon>Culex</taxon>
    </lineage>
</organism>
<dbReference type="AlphaFoldDB" id="A0A8D8B6S5"/>
<evidence type="ECO:0000313" key="1">
    <source>
        <dbReference type="EMBL" id="CAG6468100.1"/>
    </source>
</evidence>
<protein>
    <submittedName>
        <fullName evidence="1">(northern house mosquito) hypothetical protein</fullName>
    </submittedName>
</protein>
<name>A0A8D8B6S5_CULPI</name>
<reference evidence="1" key="1">
    <citation type="submission" date="2021-05" db="EMBL/GenBank/DDBJ databases">
        <authorList>
            <person name="Alioto T."/>
            <person name="Alioto T."/>
            <person name="Gomez Garrido J."/>
        </authorList>
    </citation>
    <scope>NUCLEOTIDE SEQUENCE</scope>
</reference>
<proteinExistence type="predicted"/>
<accession>A0A8D8B6S5</accession>